<dbReference type="InterPro" id="IPR050162">
    <property type="entry name" value="MsrA_MetSO_reductase"/>
</dbReference>
<name>A0A2J8AEJ1_9CHLO</name>
<evidence type="ECO:0000256" key="7">
    <source>
        <dbReference type="ARBA" id="ARBA00048782"/>
    </source>
</evidence>
<dbReference type="AlphaFoldDB" id="A0A2J8AEJ1"/>
<dbReference type="GO" id="GO:0003755">
    <property type="term" value="F:peptidyl-prolyl cis-trans isomerase activity"/>
    <property type="evidence" value="ECO:0007669"/>
    <property type="project" value="InterPro"/>
</dbReference>
<dbReference type="Gene3D" id="3.30.1060.10">
    <property type="entry name" value="Peptide methionine sulphoxide reductase MsrA"/>
    <property type="match status" value="1"/>
</dbReference>
<comment type="catalytic activity">
    <reaction evidence="7">
        <text>[thioredoxin]-disulfide + L-methionine + H2O = L-methionine (S)-S-oxide + [thioredoxin]-dithiol</text>
        <dbReference type="Rhea" id="RHEA:19993"/>
        <dbReference type="Rhea" id="RHEA-COMP:10698"/>
        <dbReference type="Rhea" id="RHEA-COMP:10700"/>
        <dbReference type="ChEBI" id="CHEBI:15377"/>
        <dbReference type="ChEBI" id="CHEBI:29950"/>
        <dbReference type="ChEBI" id="CHEBI:50058"/>
        <dbReference type="ChEBI" id="CHEBI:57844"/>
        <dbReference type="ChEBI" id="CHEBI:58772"/>
        <dbReference type="EC" id="1.8.4.11"/>
    </reaction>
</comment>
<evidence type="ECO:0000256" key="8">
    <source>
        <dbReference type="SAM" id="MobiDB-lite"/>
    </source>
</evidence>
<dbReference type="SUPFAM" id="SSF55068">
    <property type="entry name" value="Peptide methionine sulfoxide reductase"/>
    <property type="match status" value="1"/>
</dbReference>
<sequence length="208" mass="22946">MAALVTSIDKETIKLDLNHELAGKALTFDVELMKLVPSERMARATFGAGCFWGPELAFMRVPGVLSTEVGYTNGETENPSYEEVCSGTTGHAEVVQVVYDPEEVSYERLLEEFWARHNPTQLNRQGNDVGTQYRSGIFTHTPAQLEAAMKSKAAQQGKSKEPVVTVVEELANYTSAEPYHQQYLAKGGRGGRPQDPRKGCTDPIRCYG</sequence>
<keyword evidence="3" id="KW-0560">Oxidoreductase</keyword>
<dbReference type="GO" id="GO:0005737">
    <property type="term" value="C:cytoplasm"/>
    <property type="evidence" value="ECO:0007669"/>
    <property type="project" value="TreeGrafter"/>
</dbReference>
<organism evidence="10 11">
    <name type="scientific">Tetrabaena socialis</name>
    <dbReference type="NCBI Taxonomy" id="47790"/>
    <lineage>
        <taxon>Eukaryota</taxon>
        <taxon>Viridiplantae</taxon>
        <taxon>Chlorophyta</taxon>
        <taxon>core chlorophytes</taxon>
        <taxon>Chlorophyceae</taxon>
        <taxon>CS clade</taxon>
        <taxon>Chlamydomonadales</taxon>
        <taxon>Tetrabaenaceae</taxon>
        <taxon>Tetrabaena</taxon>
    </lineage>
</organism>
<feature type="region of interest" description="Disordered" evidence="8">
    <location>
        <begin position="184"/>
        <end position="208"/>
    </location>
</feature>
<dbReference type="InterPro" id="IPR048261">
    <property type="entry name" value="SlpA/SlyD-like_ins_sf"/>
</dbReference>
<dbReference type="EMBL" id="PGGS01000042">
    <property type="protein sequence ID" value="PNH10940.1"/>
    <property type="molecule type" value="Genomic_DNA"/>
</dbReference>
<dbReference type="Gene3D" id="2.40.10.330">
    <property type="match status" value="1"/>
</dbReference>
<dbReference type="OrthoDB" id="77405at2759"/>
<dbReference type="PANTHER" id="PTHR42799:SF2">
    <property type="entry name" value="MITOCHONDRIAL PEPTIDE METHIONINE SULFOXIDE REDUCTASE"/>
    <property type="match status" value="1"/>
</dbReference>
<evidence type="ECO:0000256" key="6">
    <source>
        <dbReference type="ARBA" id="ARBA00047806"/>
    </source>
</evidence>
<dbReference type="Pfam" id="PF01625">
    <property type="entry name" value="PMSR"/>
    <property type="match status" value="1"/>
</dbReference>
<comment type="catalytic activity">
    <reaction evidence="6">
        <text>L-methionyl-[protein] + [thioredoxin]-disulfide + H2O = L-methionyl-(S)-S-oxide-[protein] + [thioredoxin]-dithiol</text>
        <dbReference type="Rhea" id="RHEA:14217"/>
        <dbReference type="Rhea" id="RHEA-COMP:10698"/>
        <dbReference type="Rhea" id="RHEA-COMP:10700"/>
        <dbReference type="Rhea" id="RHEA-COMP:12313"/>
        <dbReference type="Rhea" id="RHEA-COMP:12315"/>
        <dbReference type="ChEBI" id="CHEBI:15377"/>
        <dbReference type="ChEBI" id="CHEBI:16044"/>
        <dbReference type="ChEBI" id="CHEBI:29950"/>
        <dbReference type="ChEBI" id="CHEBI:44120"/>
        <dbReference type="ChEBI" id="CHEBI:50058"/>
        <dbReference type="EC" id="1.8.4.11"/>
    </reaction>
</comment>
<dbReference type="PANTHER" id="PTHR42799">
    <property type="entry name" value="MITOCHONDRIAL PEPTIDE METHIONINE SULFOXIDE REDUCTASE"/>
    <property type="match status" value="1"/>
</dbReference>
<dbReference type="InterPro" id="IPR036509">
    <property type="entry name" value="Met_Sox_Rdtase_MsrA_sf"/>
</dbReference>
<evidence type="ECO:0000256" key="2">
    <source>
        <dbReference type="ARBA" id="ARBA00012502"/>
    </source>
</evidence>
<proteinExistence type="inferred from homology"/>
<dbReference type="NCBIfam" id="TIGR00401">
    <property type="entry name" value="msrA"/>
    <property type="match status" value="1"/>
</dbReference>
<dbReference type="Proteomes" id="UP000236333">
    <property type="component" value="Unassembled WGS sequence"/>
</dbReference>
<evidence type="ECO:0000256" key="4">
    <source>
        <dbReference type="ARBA" id="ARBA00030273"/>
    </source>
</evidence>
<keyword evidence="11" id="KW-1185">Reference proteome</keyword>
<reference evidence="10 11" key="1">
    <citation type="journal article" date="2017" name="Mol. Biol. Evol.">
        <title>The 4-celled Tetrabaena socialis nuclear genome reveals the essential components for genetic control of cell number at the origin of multicellularity in the volvocine lineage.</title>
        <authorList>
            <person name="Featherston J."/>
            <person name="Arakaki Y."/>
            <person name="Hanschen E.R."/>
            <person name="Ferris P.J."/>
            <person name="Michod R.E."/>
            <person name="Olson B.J.S.C."/>
            <person name="Nozaki H."/>
            <person name="Durand P.M."/>
        </authorList>
    </citation>
    <scope>NUCLEOTIDE SEQUENCE [LARGE SCALE GENOMIC DNA]</scope>
    <source>
        <strain evidence="10 11">NIES-571</strain>
    </source>
</reference>
<dbReference type="Gene3D" id="3.10.50.40">
    <property type="match status" value="1"/>
</dbReference>
<dbReference type="InterPro" id="IPR046357">
    <property type="entry name" value="PPIase_dom_sf"/>
</dbReference>
<dbReference type="SUPFAM" id="SSF54534">
    <property type="entry name" value="FKBP-like"/>
    <property type="match status" value="1"/>
</dbReference>
<dbReference type="HAMAP" id="MF_01401">
    <property type="entry name" value="MsrA"/>
    <property type="match status" value="1"/>
</dbReference>
<evidence type="ECO:0000256" key="1">
    <source>
        <dbReference type="ARBA" id="ARBA00005591"/>
    </source>
</evidence>
<evidence type="ECO:0000313" key="10">
    <source>
        <dbReference type="EMBL" id="PNH10940.1"/>
    </source>
</evidence>
<feature type="domain" description="Peptide methionine sulphoxide reductase MsrA" evidence="9">
    <location>
        <begin position="44"/>
        <end position="187"/>
    </location>
</feature>
<comment type="similarity">
    <text evidence="1">Belongs to the MsrA Met sulfoxide reductase family.</text>
</comment>
<evidence type="ECO:0000313" key="11">
    <source>
        <dbReference type="Proteomes" id="UP000236333"/>
    </source>
</evidence>
<dbReference type="FunFam" id="3.30.1060.10:FF:000002">
    <property type="entry name" value="Peptide methionine sulfoxide reductase"/>
    <property type="match status" value="1"/>
</dbReference>
<gene>
    <name evidence="10" type="ORF">TSOC_002259</name>
</gene>
<accession>A0A2J8AEJ1</accession>
<protein>
    <recommendedName>
        <fullName evidence="2">peptide-methionine (S)-S-oxide reductase</fullName>
        <ecNumber evidence="2">1.8.4.11</ecNumber>
    </recommendedName>
    <alternativeName>
        <fullName evidence="5">Peptide-methionine (S)-S-oxide reductase</fullName>
    </alternativeName>
    <alternativeName>
        <fullName evidence="4">Protein-methionine-S-oxide reductase</fullName>
    </alternativeName>
</protein>
<evidence type="ECO:0000256" key="5">
    <source>
        <dbReference type="ARBA" id="ARBA00030643"/>
    </source>
</evidence>
<evidence type="ECO:0000259" key="9">
    <source>
        <dbReference type="Pfam" id="PF01625"/>
    </source>
</evidence>
<evidence type="ECO:0000256" key="3">
    <source>
        <dbReference type="ARBA" id="ARBA00023002"/>
    </source>
</evidence>
<dbReference type="GO" id="GO:0008113">
    <property type="term" value="F:peptide-methionine (S)-S-oxide reductase activity"/>
    <property type="evidence" value="ECO:0007669"/>
    <property type="project" value="UniProtKB-EC"/>
</dbReference>
<comment type="caution">
    <text evidence="10">The sequence shown here is derived from an EMBL/GenBank/DDBJ whole genome shotgun (WGS) entry which is preliminary data.</text>
</comment>
<dbReference type="InterPro" id="IPR002569">
    <property type="entry name" value="Met_Sox_Rdtase_MsrA_dom"/>
</dbReference>
<dbReference type="EC" id="1.8.4.11" evidence="2"/>
<dbReference type="GO" id="GO:0034599">
    <property type="term" value="P:cellular response to oxidative stress"/>
    <property type="evidence" value="ECO:0007669"/>
    <property type="project" value="TreeGrafter"/>
</dbReference>